<gene>
    <name evidence="2" type="ORF">FB466_0898</name>
</gene>
<keyword evidence="1" id="KW-0812">Transmembrane</keyword>
<dbReference type="EMBL" id="VFPN01000001">
    <property type="protein sequence ID" value="TQM66076.1"/>
    <property type="molecule type" value="Genomic_DNA"/>
</dbReference>
<dbReference type="InterPro" id="IPR025238">
    <property type="entry name" value="DUF4184"/>
</dbReference>
<organism evidence="2 3">
    <name type="scientific">Klugiella xanthotipulae</name>
    <dbReference type="NCBI Taxonomy" id="244735"/>
    <lineage>
        <taxon>Bacteria</taxon>
        <taxon>Bacillati</taxon>
        <taxon>Actinomycetota</taxon>
        <taxon>Actinomycetes</taxon>
        <taxon>Micrococcales</taxon>
        <taxon>Microbacteriaceae</taxon>
        <taxon>Klugiella</taxon>
    </lineage>
</organism>
<comment type="caution">
    <text evidence="2">The sequence shown here is derived from an EMBL/GenBank/DDBJ whole genome shotgun (WGS) entry which is preliminary data.</text>
</comment>
<keyword evidence="1" id="KW-1133">Transmembrane helix</keyword>
<protein>
    <submittedName>
        <fullName evidence="2">Uncharacterized protein DUF4184</fullName>
    </submittedName>
</protein>
<proteinExistence type="predicted"/>
<evidence type="ECO:0000256" key="1">
    <source>
        <dbReference type="SAM" id="Phobius"/>
    </source>
</evidence>
<dbReference type="AlphaFoldDB" id="A0A543I645"/>
<evidence type="ECO:0000313" key="2">
    <source>
        <dbReference type="EMBL" id="TQM66076.1"/>
    </source>
</evidence>
<sequence length="270" mass="28306">MPFTPSHAIVAIPFQRTGIPVAAVAIGAMAPDLPIFFDLGVSYETTHEFPGLLLAALPLAALLTLVWRVLLRPVAWVLLPTPLARRLPADWAGTARDGWRSLTAGRGAVGGLLLVAGLLLGVASHVLWDEFTHGGRWGVALLPALGRDWAGMPGYLWAQYASSLLGLIVLAGWAARALRRATPVATLPPTPGWLQPAFWAGLVAALLLGAVIVLPAVDVLGWRFAILRMGIRGGAGILVVIVIAAGVAQAVRRRMPTAATPAPVAAPESR</sequence>
<feature type="transmembrane region" description="Helical" evidence="1">
    <location>
        <begin position="155"/>
        <end position="175"/>
    </location>
</feature>
<feature type="transmembrane region" description="Helical" evidence="1">
    <location>
        <begin position="49"/>
        <end position="70"/>
    </location>
</feature>
<keyword evidence="3" id="KW-1185">Reference proteome</keyword>
<name>A0A543I645_9MICO</name>
<dbReference type="Proteomes" id="UP000318331">
    <property type="component" value="Unassembled WGS sequence"/>
</dbReference>
<reference evidence="2 3" key="1">
    <citation type="submission" date="2019-06" db="EMBL/GenBank/DDBJ databases">
        <title>Sequencing the genomes of 1000 actinobacteria strains.</title>
        <authorList>
            <person name="Klenk H.-P."/>
        </authorList>
    </citation>
    <scope>NUCLEOTIDE SEQUENCE [LARGE SCALE GENOMIC DNA]</scope>
    <source>
        <strain evidence="2 3">DSM 18031</strain>
    </source>
</reference>
<evidence type="ECO:0000313" key="3">
    <source>
        <dbReference type="Proteomes" id="UP000318331"/>
    </source>
</evidence>
<dbReference type="RefSeq" id="WP_141916144.1">
    <property type="nucleotide sequence ID" value="NZ_BAAAYS010000019.1"/>
</dbReference>
<accession>A0A543I645</accession>
<feature type="transmembrane region" description="Helical" evidence="1">
    <location>
        <begin position="196"/>
        <end position="217"/>
    </location>
</feature>
<dbReference type="OrthoDB" id="8481923at2"/>
<feature type="transmembrane region" description="Helical" evidence="1">
    <location>
        <begin position="108"/>
        <end position="128"/>
    </location>
</feature>
<dbReference type="Pfam" id="PF13803">
    <property type="entry name" value="DUF4184"/>
    <property type="match status" value="1"/>
</dbReference>
<feature type="transmembrane region" description="Helical" evidence="1">
    <location>
        <begin position="229"/>
        <end position="248"/>
    </location>
</feature>
<keyword evidence="1" id="KW-0472">Membrane</keyword>